<dbReference type="RefSeq" id="WP_182632207.1">
    <property type="nucleotide sequence ID" value="NZ_JAALDM010000123.1"/>
</dbReference>
<accession>A0ABV5JSZ3</accession>
<feature type="transmembrane region" description="Helical" evidence="2">
    <location>
        <begin position="30"/>
        <end position="49"/>
    </location>
</feature>
<feature type="region of interest" description="Disordered" evidence="1">
    <location>
        <begin position="305"/>
        <end position="329"/>
    </location>
</feature>
<gene>
    <name evidence="3" type="ORF">ACFFVD_13395</name>
</gene>
<proteinExistence type="predicted"/>
<reference evidence="3 4" key="1">
    <citation type="submission" date="2024-09" db="EMBL/GenBank/DDBJ databases">
        <authorList>
            <person name="Sun Q."/>
            <person name="Mori K."/>
        </authorList>
    </citation>
    <scope>NUCLEOTIDE SEQUENCE [LARGE SCALE GENOMIC DNA]</scope>
    <source>
        <strain evidence="3 4">CCM 7659</strain>
    </source>
</reference>
<sequence>MIKYRWDPDAEGPISVEWRRRMFTDNTRRALIACVGFTMLGVFGLFLALRAATTWNSHNSVILIWVGVGALGAGAAANLVIQSEVIPPAKNVVRVADGITEVSSTRGSLGFAFLFVALLGLATVVIGLLVGMQQGIIPQDRRGNVYSVSFILIFLLGSTLFLLTFRPMGFHLEFSPLGVYANIGELTAEIPWDSIVELNTHYGNGFGHNDGIGLVITDQELVRGIKRRSPSDPVPLALHFFNVDEDTLYNVFVAAHLHPVVRQLFGTEEGRCLFDGPPRHLRHAMALTEVWMPWEQEVHKALSRVATDPTEPAALAQPTEPTESADPAL</sequence>
<dbReference type="Proteomes" id="UP001589700">
    <property type="component" value="Unassembled WGS sequence"/>
</dbReference>
<evidence type="ECO:0000313" key="4">
    <source>
        <dbReference type="Proteomes" id="UP001589700"/>
    </source>
</evidence>
<name>A0ABV5JSZ3_9ACTN</name>
<protein>
    <submittedName>
        <fullName evidence="3">Uncharacterized protein</fullName>
    </submittedName>
</protein>
<keyword evidence="2" id="KW-1133">Transmembrane helix</keyword>
<keyword evidence="4" id="KW-1185">Reference proteome</keyword>
<organism evidence="3 4">
    <name type="scientific">Dietzia aerolata</name>
    <dbReference type="NCBI Taxonomy" id="595984"/>
    <lineage>
        <taxon>Bacteria</taxon>
        <taxon>Bacillati</taxon>
        <taxon>Actinomycetota</taxon>
        <taxon>Actinomycetes</taxon>
        <taxon>Mycobacteriales</taxon>
        <taxon>Dietziaceae</taxon>
        <taxon>Dietzia</taxon>
    </lineage>
</organism>
<comment type="caution">
    <text evidence="3">The sequence shown here is derived from an EMBL/GenBank/DDBJ whole genome shotgun (WGS) entry which is preliminary data.</text>
</comment>
<evidence type="ECO:0000313" key="3">
    <source>
        <dbReference type="EMBL" id="MFB9260799.1"/>
    </source>
</evidence>
<feature type="transmembrane region" description="Helical" evidence="2">
    <location>
        <begin position="109"/>
        <end position="132"/>
    </location>
</feature>
<feature type="transmembrane region" description="Helical" evidence="2">
    <location>
        <begin position="144"/>
        <end position="165"/>
    </location>
</feature>
<keyword evidence="2" id="KW-0472">Membrane</keyword>
<keyword evidence="2" id="KW-0812">Transmembrane</keyword>
<evidence type="ECO:0000256" key="1">
    <source>
        <dbReference type="SAM" id="MobiDB-lite"/>
    </source>
</evidence>
<feature type="transmembrane region" description="Helical" evidence="2">
    <location>
        <begin position="61"/>
        <end position="81"/>
    </location>
</feature>
<evidence type="ECO:0000256" key="2">
    <source>
        <dbReference type="SAM" id="Phobius"/>
    </source>
</evidence>
<dbReference type="EMBL" id="JBHMDY010000008">
    <property type="protein sequence ID" value="MFB9260799.1"/>
    <property type="molecule type" value="Genomic_DNA"/>
</dbReference>